<evidence type="ECO:0000313" key="2">
    <source>
        <dbReference type="EMBL" id="RUO95478.1"/>
    </source>
</evidence>
<reference evidence="2 3" key="1">
    <citation type="journal article" date="2018" name="New Phytol.">
        <title>Phylogenomics of Endogonaceae and evolution of mycorrhizas within Mucoromycota.</title>
        <authorList>
            <person name="Chang Y."/>
            <person name="Desiro A."/>
            <person name="Na H."/>
            <person name="Sandor L."/>
            <person name="Lipzen A."/>
            <person name="Clum A."/>
            <person name="Barry K."/>
            <person name="Grigoriev I.V."/>
            <person name="Martin F.M."/>
            <person name="Stajich J.E."/>
            <person name="Smith M.E."/>
            <person name="Bonito G."/>
            <person name="Spatafora J.W."/>
        </authorList>
    </citation>
    <scope>NUCLEOTIDE SEQUENCE [LARGE SCALE GENOMIC DNA]</scope>
    <source>
        <strain evidence="2 3">GMNB39</strain>
    </source>
</reference>
<proteinExistence type="predicted"/>
<dbReference type="Gene3D" id="2.40.50.140">
    <property type="entry name" value="Nucleic acid-binding proteins"/>
    <property type="match status" value="1"/>
</dbReference>
<dbReference type="EMBL" id="RBNI01029413">
    <property type="protein sequence ID" value="RUO95478.1"/>
    <property type="molecule type" value="Genomic_DNA"/>
</dbReference>
<accession>A0A432ZYE9</accession>
<evidence type="ECO:0000313" key="3">
    <source>
        <dbReference type="Proteomes" id="UP000268093"/>
    </source>
</evidence>
<evidence type="ECO:0000259" key="1">
    <source>
        <dbReference type="Pfam" id="PF03919"/>
    </source>
</evidence>
<gene>
    <name evidence="2" type="ORF">BC936DRAFT_143938</name>
</gene>
<dbReference type="Pfam" id="PF03919">
    <property type="entry name" value="mRNA_cap_C"/>
    <property type="match status" value="1"/>
</dbReference>
<comment type="caution">
    <text evidence="2">The sequence shown here is derived from an EMBL/GenBank/DDBJ whole genome shotgun (WGS) entry which is preliminary data.</text>
</comment>
<dbReference type="SUPFAM" id="SSF50249">
    <property type="entry name" value="Nucleic acid-binding proteins"/>
    <property type="match status" value="1"/>
</dbReference>
<dbReference type="AlphaFoldDB" id="A0A432ZYE9"/>
<name>A0A432ZYE9_9FUNG</name>
<keyword evidence="3" id="KW-1185">Reference proteome</keyword>
<sequence>MAHRSSDPHFHFRFNPVNLSSKIASFRSSNTRLQDRIVEVVSDTKRQQREGLSSPWRLMRFRDDKLTANHCSTVEKVVASIQDGVDKEMVMGVLLNWDVDGRAGVIPEGISQ</sequence>
<dbReference type="OrthoDB" id="200924at2759"/>
<protein>
    <recommendedName>
        <fullName evidence="1">mRNA capping enzyme C-terminal domain-containing protein</fullName>
    </recommendedName>
</protein>
<dbReference type="Proteomes" id="UP000268093">
    <property type="component" value="Unassembled WGS sequence"/>
</dbReference>
<feature type="domain" description="mRNA capping enzyme C-terminal" evidence="1">
    <location>
        <begin position="21"/>
        <end position="90"/>
    </location>
</feature>
<dbReference type="InterPro" id="IPR013846">
    <property type="entry name" value="mRNA_cap_enzyme_C"/>
</dbReference>
<dbReference type="InterPro" id="IPR012340">
    <property type="entry name" value="NA-bd_OB-fold"/>
</dbReference>
<organism evidence="2 3">
    <name type="scientific">Jimgerdemannia flammicorona</name>
    <dbReference type="NCBI Taxonomy" id="994334"/>
    <lineage>
        <taxon>Eukaryota</taxon>
        <taxon>Fungi</taxon>
        <taxon>Fungi incertae sedis</taxon>
        <taxon>Mucoromycota</taxon>
        <taxon>Mucoromycotina</taxon>
        <taxon>Endogonomycetes</taxon>
        <taxon>Endogonales</taxon>
        <taxon>Endogonaceae</taxon>
        <taxon>Jimgerdemannia</taxon>
    </lineage>
</organism>